<dbReference type="GO" id="GO:0004750">
    <property type="term" value="F:D-ribulose-phosphate 3-epimerase activity"/>
    <property type="evidence" value="ECO:0007669"/>
    <property type="project" value="UniProtKB-UniRule"/>
</dbReference>
<dbReference type="NCBIfam" id="TIGR01163">
    <property type="entry name" value="rpe"/>
    <property type="match status" value="1"/>
</dbReference>
<comment type="cofactor">
    <cofactor evidence="4">
        <name>Zn(2+)</name>
        <dbReference type="ChEBI" id="CHEBI:29105"/>
    </cofactor>
</comment>
<evidence type="ECO:0000313" key="15">
    <source>
        <dbReference type="EMBL" id="GAD58832.1"/>
    </source>
</evidence>
<evidence type="ECO:0000313" key="16">
    <source>
        <dbReference type="Proteomes" id="UP000016569"/>
    </source>
</evidence>
<evidence type="ECO:0000256" key="7">
    <source>
        <dbReference type="ARBA" id="ARBA00013188"/>
    </source>
</evidence>
<dbReference type="GO" id="GO:0046872">
    <property type="term" value="F:metal ion binding"/>
    <property type="evidence" value="ECO:0007669"/>
    <property type="project" value="UniProtKB-UniRule"/>
</dbReference>
<keyword evidence="13" id="KW-0170">Cobalt</keyword>
<dbReference type="GO" id="GO:0005737">
    <property type="term" value="C:cytoplasm"/>
    <property type="evidence" value="ECO:0007669"/>
    <property type="project" value="UniProtKB-ARBA"/>
</dbReference>
<sequence length="221" mass="22773">MVKTPLICPSILASDFAKLGQEVAAIEAAGADWVHVDVMDGHFVPNLTIGPAVVKALRPHSTLPFDVHLMVAPVDPWLEAYREAGADILSVHPESGPHLHRTLGTIRGLGARAGIVFNPATPLSILEEVVDLVDLVLIMSVNPGFGGQKFIDSALTKIERARAILDRAGSPAHLQVDGGVVAANAGACVSAGADALVAGSSVFKGGADAYADNIKALKAAA</sequence>
<dbReference type="InterPro" id="IPR000056">
    <property type="entry name" value="Ribul_P_3_epim-like"/>
</dbReference>
<dbReference type="PROSITE" id="PS01086">
    <property type="entry name" value="RIBUL_P_3_EPIMER_2"/>
    <property type="match status" value="1"/>
</dbReference>
<evidence type="ECO:0000256" key="10">
    <source>
        <dbReference type="HAMAP-Rule" id="MF_02227"/>
    </source>
</evidence>
<dbReference type="Proteomes" id="UP000016569">
    <property type="component" value="Unassembled WGS sequence"/>
</dbReference>
<dbReference type="PIRSF" id="PIRSF001461">
    <property type="entry name" value="RPE"/>
    <property type="match status" value="1"/>
</dbReference>
<feature type="binding site" evidence="10 14">
    <location>
        <begin position="199"/>
        <end position="200"/>
    </location>
    <ligand>
        <name>substrate</name>
    </ligand>
</feature>
<dbReference type="Gene3D" id="3.20.20.70">
    <property type="entry name" value="Aldolase class I"/>
    <property type="match status" value="1"/>
</dbReference>
<dbReference type="Pfam" id="PF00834">
    <property type="entry name" value="Ribul_P_3_epim"/>
    <property type="match status" value="1"/>
</dbReference>
<feature type="binding site" evidence="10">
    <location>
        <begin position="177"/>
        <end position="179"/>
    </location>
    <ligand>
        <name>substrate</name>
    </ligand>
</feature>
<keyword evidence="16" id="KW-1185">Reference proteome</keyword>
<dbReference type="AlphaFoldDB" id="A0A8E0KLX1"/>
<comment type="function">
    <text evidence="10">Catalyzes the reversible epimerization of D-ribulose 5-phosphate to D-xylulose 5-phosphate.</text>
</comment>
<evidence type="ECO:0000256" key="6">
    <source>
        <dbReference type="ARBA" id="ARBA00009541"/>
    </source>
</evidence>
<evidence type="ECO:0000256" key="4">
    <source>
        <dbReference type="ARBA" id="ARBA00001947"/>
    </source>
</evidence>
<evidence type="ECO:0000256" key="13">
    <source>
        <dbReference type="PIRSR" id="PIRSR001461-2"/>
    </source>
</evidence>
<dbReference type="InterPro" id="IPR026019">
    <property type="entry name" value="Ribul_P_3_epim"/>
</dbReference>
<comment type="pathway">
    <text evidence="10">Carbohydrate degradation.</text>
</comment>
<dbReference type="SUPFAM" id="SSF51366">
    <property type="entry name" value="Ribulose-phoshate binding barrel"/>
    <property type="match status" value="1"/>
</dbReference>
<dbReference type="EMBL" id="BATC01000013">
    <property type="protein sequence ID" value="GAD58832.1"/>
    <property type="molecule type" value="Genomic_DNA"/>
</dbReference>
<comment type="cofactor">
    <cofactor evidence="3">
        <name>Co(2+)</name>
        <dbReference type="ChEBI" id="CHEBI:48828"/>
    </cofactor>
</comment>
<comment type="similarity">
    <text evidence="6 10 11">Belongs to the ribulose-phosphate 3-epimerase family.</text>
</comment>
<evidence type="ECO:0000256" key="5">
    <source>
        <dbReference type="ARBA" id="ARBA00001954"/>
    </source>
</evidence>
<comment type="caution">
    <text evidence="15">The sequence shown here is derived from an EMBL/GenBank/DDBJ whole genome shotgun (WGS) entry which is preliminary data.</text>
</comment>
<dbReference type="GO" id="GO:0019323">
    <property type="term" value="P:pentose catabolic process"/>
    <property type="evidence" value="ECO:0007669"/>
    <property type="project" value="UniProtKB-UniRule"/>
</dbReference>
<evidence type="ECO:0000256" key="12">
    <source>
        <dbReference type="PIRSR" id="PIRSR001461-1"/>
    </source>
</evidence>
<evidence type="ECO:0000256" key="11">
    <source>
        <dbReference type="PIRNR" id="PIRNR001461"/>
    </source>
</evidence>
<gene>
    <name evidence="10" type="primary">rpe</name>
    <name evidence="15" type="ORF">MBEBAB_1082</name>
</gene>
<evidence type="ECO:0000256" key="9">
    <source>
        <dbReference type="ARBA" id="ARBA00023235"/>
    </source>
</evidence>
<dbReference type="InterPro" id="IPR011060">
    <property type="entry name" value="RibuloseP-bd_barrel"/>
</dbReference>
<evidence type="ECO:0000256" key="8">
    <source>
        <dbReference type="ARBA" id="ARBA00022723"/>
    </source>
</evidence>
<feature type="binding site" evidence="10 13">
    <location>
        <position position="35"/>
    </location>
    <ligand>
        <name>a divalent metal cation</name>
        <dbReference type="ChEBI" id="CHEBI:60240"/>
    </ligand>
</feature>
<feature type="binding site" evidence="10 13">
    <location>
        <position position="68"/>
    </location>
    <ligand>
        <name>a divalent metal cation</name>
        <dbReference type="ChEBI" id="CHEBI:60240"/>
    </ligand>
</feature>
<keyword evidence="13" id="KW-0464">Manganese</keyword>
<dbReference type="NCBIfam" id="NF004076">
    <property type="entry name" value="PRK05581.1-4"/>
    <property type="match status" value="1"/>
</dbReference>
<reference evidence="16" key="1">
    <citation type="journal article" date="2013" name="Genome Announc.">
        <title>Draft Genome Sequence of the Dimorphic Prosthecate Bacterium Brevundimonas abyssalis TAR-001T.</title>
        <authorList>
            <person name="Tsubouchi T."/>
            <person name="Nishi S."/>
            <person name="Usui K."/>
            <person name="Shimane Y."/>
            <person name="Takaki Y."/>
            <person name="Maruyama T."/>
            <person name="Hatada Y."/>
        </authorList>
    </citation>
    <scope>NUCLEOTIDE SEQUENCE [LARGE SCALE GENOMIC DNA]</scope>
    <source>
        <strain evidence="16">TAR-001</strain>
    </source>
</reference>
<feature type="binding site" evidence="10 14">
    <location>
        <begin position="144"/>
        <end position="147"/>
    </location>
    <ligand>
        <name>substrate</name>
    </ligand>
</feature>
<evidence type="ECO:0000256" key="1">
    <source>
        <dbReference type="ARBA" id="ARBA00001782"/>
    </source>
</evidence>
<comment type="cofactor">
    <cofactor evidence="2">
        <name>Mn(2+)</name>
        <dbReference type="ChEBI" id="CHEBI:29035"/>
    </cofactor>
</comment>
<evidence type="ECO:0000256" key="14">
    <source>
        <dbReference type="PIRSR" id="PIRSR001461-3"/>
    </source>
</evidence>
<accession>A0A8E0KLX1</accession>
<comment type="cofactor">
    <cofactor evidence="10 13">
        <name>a divalent metal cation</name>
        <dbReference type="ChEBI" id="CHEBI:60240"/>
    </cofactor>
    <text evidence="10 13">Binds 1 divalent metal cation per subunit.</text>
</comment>
<dbReference type="CDD" id="cd00429">
    <property type="entry name" value="RPE"/>
    <property type="match status" value="1"/>
</dbReference>
<dbReference type="HAMAP" id="MF_02227">
    <property type="entry name" value="RPE"/>
    <property type="match status" value="1"/>
</dbReference>
<feature type="binding site" evidence="14">
    <location>
        <position position="179"/>
    </location>
    <ligand>
        <name>substrate</name>
    </ligand>
</feature>
<dbReference type="PANTHER" id="PTHR11749">
    <property type="entry name" value="RIBULOSE-5-PHOSPHATE-3-EPIMERASE"/>
    <property type="match status" value="1"/>
</dbReference>
<keyword evidence="8 10" id="KW-0479">Metal-binding</keyword>
<feature type="binding site" evidence="10 14">
    <location>
        <position position="68"/>
    </location>
    <ligand>
        <name>substrate</name>
    </ligand>
</feature>
<dbReference type="InterPro" id="IPR013785">
    <property type="entry name" value="Aldolase_TIM"/>
</dbReference>
<feature type="active site" description="Proton acceptor" evidence="10 12">
    <location>
        <position position="37"/>
    </location>
</feature>
<protein>
    <recommendedName>
        <fullName evidence="7 10">Ribulose-phosphate 3-epimerase</fullName>
        <ecNumber evidence="7 10">5.1.3.1</ecNumber>
    </recommendedName>
</protein>
<dbReference type="OrthoDB" id="1645589at2"/>
<evidence type="ECO:0000256" key="3">
    <source>
        <dbReference type="ARBA" id="ARBA00001941"/>
    </source>
</evidence>
<feature type="active site" description="Proton donor" evidence="10 12">
    <location>
        <position position="177"/>
    </location>
</feature>
<comment type="catalytic activity">
    <reaction evidence="1 10 11">
        <text>D-ribulose 5-phosphate = D-xylulose 5-phosphate</text>
        <dbReference type="Rhea" id="RHEA:13677"/>
        <dbReference type="ChEBI" id="CHEBI:57737"/>
        <dbReference type="ChEBI" id="CHEBI:58121"/>
        <dbReference type="EC" id="5.1.3.1"/>
    </reaction>
</comment>
<organism evidence="15 16">
    <name type="scientific">Brevundimonas abyssalis TAR-001</name>
    <dbReference type="NCBI Taxonomy" id="1391729"/>
    <lineage>
        <taxon>Bacteria</taxon>
        <taxon>Pseudomonadati</taxon>
        <taxon>Pseudomonadota</taxon>
        <taxon>Alphaproteobacteria</taxon>
        <taxon>Caulobacterales</taxon>
        <taxon>Caulobacteraceae</taxon>
        <taxon>Brevundimonas</taxon>
    </lineage>
</organism>
<keyword evidence="9 10" id="KW-0413">Isomerase</keyword>
<dbReference type="FunFam" id="3.20.20.70:FF:000004">
    <property type="entry name" value="Ribulose-phosphate 3-epimerase"/>
    <property type="match status" value="1"/>
</dbReference>
<dbReference type="EC" id="5.1.3.1" evidence="7 10"/>
<keyword evidence="13" id="KW-0862">Zinc</keyword>
<feature type="binding site" evidence="10 13">
    <location>
        <position position="37"/>
    </location>
    <ligand>
        <name>a divalent metal cation</name>
        <dbReference type="ChEBI" id="CHEBI:60240"/>
    </ligand>
</feature>
<proteinExistence type="inferred from homology"/>
<dbReference type="PROSITE" id="PS01085">
    <property type="entry name" value="RIBUL_P_3_EPIMER_1"/>
    <property type="match status" value="1"/>
</dbReference>
<dbReference type="GO" id="GO:0006098">
    <property type="term" value="P:pentose-phosphate shunt"/>
    <property type="evidence" value="ECO:0007669"/>
    <property type="project" value="UniProtKB-UniRule"/>
</dbReference>
<comment type="cofactor">
    <cofactor evidence="5">
        <name>Fe(2+)</name>
        <dbReference type="ChEBI" id="CHEBI:29033"/>
    </cofactor>
</comment>
<feature type="binding site" evidence="10 13">
    <location>
        <position position="177"/>
    </location>
    <ligand>
        <name>a divalent metal cation</name>
        <dbReference type="ChEBI" id="CHEBI:60240"/>
    </ligand>
</feature>
<feature type="binding site" evidence="10 14">
    <location>
        <position position="10"/>
    </location>
    <ligand>
        <name>substrate</name>
    </ligand>
</feature>
<keyword evidence="10 11" id="KW-0119">Carbohydrate metabolism</keyword>
<name>A0A8E0KLX1_9CAUL</name>
<evidence type="ECO:0000256" key="2">
    <source>
        <dbReference type="ARBA" id="ARBA00001936"/>
    </source>
</evidence>